<evidence type="ECO:0000313" key="4">
    <source>
        <dbReference type="EMBL" id="ERI74491.1"/>
    </source>
</evidence>
<sequence length="806" mass="87459">MKGNDKMNRKLVIKRAVIWMLSMMITLCSASPVWATEAAPAAAAAENLAETGNGKTEEIKPAETNLSEAKPEDANPPGEKPGETATPAEKPAPEKEKEKSPSGSGESEGSGKLTVDGYEVYAALSGNTPIDAIRKGKNVKLVVSVRAEGLTTEEAGKNGITVSKLSDSFRNAGAAKVKVTSKRDENLEFTVTIPKAVYSGRGNELRLRVNYKKSGIPSEIITVEISECEEYEGKGDNSEDATGQPVIRIKRISPQTAVGSGESFGLELELENTSKESDIEDLIVNISPGNGLYITDDTGSQVVSSLGLKQKKKITVRMTAGQELAGPSQSVDIEMKYNYYSGGSLTSGSLSQKVQIPVRGGAAGQPLIRIGRGRIDRPVNAGETFQMVIRLENTSQDKDIRNLTATIEPNDQIYLLDETDTRLLGELKAGTAVDIPVRLQAGAELSQAASQLLGLSLKFDYDSDKGSSQGTIAEKLVIPTNGKSSKMNIPTPNIIIRNYSYGEKVTAGQVFDLEMEMTNTSSVTAAENVVVSLDTGEGISINSSSNTIYIPKLDAGAAKKQSIKVQALFQSKLQSPKITISFKYEYLDGKERKQATSSETIAIPVYQPDRFELKSPVYSENFRQNEEATISIPYVNKGRGQVFNVEAKLEGDIPALEKDLTLGNFEAGKSGTIDFVVTPKKTGKVEGKIRVSYEDEAMQQKTEEIPISVEVMEAQNEQADFSENDVMARPRGTVLWPATALAVLLATALFAAAKARKKIRDRKMEDAKREEQDDDWDDVFPEDEGEEEDENGTAEEEQDAEERTEK</sequence>
<keyword evidence="3" id="KW-0732">Signal</keyword>
<feature type="compositionally biased region" description="Acidic residues" evidence="1">
    <location>
        <begin position="772"/>
        <end position="800"/>
    </location>
</feature>
<evidence type="ECO:0000256" key="2">
    <source>
        <dbReference type="SAM" id="Phobius"/>
    </source>
</evidence>
<feature type="compositionally biased region" description="Low complexity" evidence="1">
    <location>
        <begin position="101"/>
        <end position="112"/>
    </location>
</feature>
<dbReference type="EMBL" id="AWSU01000322">
    <property type="protein sequence ID" value="ERI74491.1"/>
    <property type="molecule type" value="Genomic_DNA"/>
</dbReference>
<evidence type="ECO:0008006" key="6">
    <source>
        <dbReference type="Google" id="ProtNLM"/>
    </source>
</evidence>
<feature type="compositionally biased region" description="Basic and acidic residues" evidence="1">
    <location>
        <begin position="762"/>
        <end position="771"/>
    </location>
</feature>
<feature type="compositionally biased region" description="Basic and acidic residues" evidence="1">
    <location>
        <begin position="91"/>
        <end position="100"/>
    </location>
</feature>
<protein>
    <recommendedName>
        <fullName evidence="6">CARDB domain-containing protein</fullName>
    </recommendedName>
</protein>
<proteinExistence type="predicted"/>
<name>A0ABC9TT92_CLOSY</name>
<dbReference type="AlphaFoldDB" id="A0ABC9TT92"/>
<evidence type="ECO:0000256" key="3">
    <source>
        <dbReference type="SAM" id="SignalP"/>
    </source>
</evidence>
<dbReference type="Proteomes" id="UP000016491">
    <property type="component" value="Unassembled WGS sequence"/>
</dbReference>
<feature type="chain" id="PRO_5044818960" description="CARDB domain-containing protein" evidence="3">
    <location>
        <begin position="36"/>
        <end position="806"/>
    </location>
</feature>
<feature type="region of interest" description="Disordered" evidence="1">
    <location>
        <begin position="49"/>
        <end position="112"/>
    </location>
</feature>
<gene>
    <name evidence="4" type="ORF">CLOSYM_03953</name>
</gene>
<feature type="region of interest" description="Disordered" evidence="1">
    <location>
        <begin position="759"/>
        <end position="806"/>
    </location>
</feature>
<reference evidence="4 5" key="1">
    <citation type="submission" date="2013-07" db="EMBL/GenBank/DDBJ databases">
        <authorList>
            <person name="Weinstock G."/>
            <person name="Sodergren E."/>
            <person name="Wylie T."/>
            <person name="Fulton L."/>
            <person name="Fulton R."/>
            <person name="Fronick C."/>
            <person name="O'Laughlin M."/>
            <person name="Godfrey J."/>
            <person name="Miner T."/>
            <person name="Herter B."/>
            <person name="Appelbaum E."/>
            <person name="Cordes M."/>
            <person name="Lek S."/>
            <person name="Wollam A."/>
            <person name="Pepin K.H."/>
            <person name="Palsikar V.B."/>
            <person name="Mitreva M."/>
            <person name="Wilson R.K."/>
        </authorList>
    </citation>
    <scope>NUCLEOTIDE SEQUENCE [LARGE SCALE GENOMIC DNA]</scope>
    <source>
        <strain evidence="4 5">ATCC 14940</strain>
    </source>
</reference>
<evidence type="ECO:0000256" key="1">
    <source>
        <dbReference type="SAM" id="MobiDB-lite"/>
    </source>
</evidence>
<feature type="signal peptide" evidence="3">
    <location>
        <begin position="1"/>
        <end position="35"/>
    </location>
</feature>
<comment type="caution">
    <text evidence="4">The sequence shown here is derived from an EMBL/GenBank/DDBJ whole genome shotgun (WGS) entry which is preliminary data.</text>
</comment>
<keyword evidence="2" id="KW-0472">Membrane</keyword>
<keyword evidence="2" id="KW-0812">Transmembrane</keyword>
<evidence type="ECO:0000313" key="5">
    <source>
        <dbReference type="Proteomes" id="UP000016491"/>
    </source>
</evidence>
<keyword evidence="2" id="KW-1133">Transmembrane helix</keyword>
<feature type="transmembrane region" description="Helical" evidence="2">
    <location>
        <begin position="734"/>
        <end position="753"/>
    </location>
</feature>
<organism evidence="4 5">
    <name type="scientific">[Clostridium] symbiosum ATCC 14940</name>
    <dbReference type="NCBI Taxonomy" id="411472"/>
    <lineage>
        <taxon>Bacteria</taxon>
        <taxon>Bacillati</taxon>
        <taxon>Bacillota</taxon>
        <taxon>Clostridia</taxon>
        <taxon>Lachnospirales</taxon>
        <taxon>Lachnospiraceae</taxon>
        <taxon>Otoolea</taxon>
    </lineage>
</organism>
<accession>A0ABC9TT92</accession>